<dbReference type="Gene3D" id="3.30.420.40">
    <property type="match status" value="2"/>
</dbReference>
<protein>
    <submittedName>
        <fullName evidence="3">Cell division FtsA domain-containing protein</fullName>
    </submittedName>
</protein>
<gene>
    <name evidence="3" type="ORF">ACFOZ1_10315</name>
</gene>
<dbReference type="Pfam" id="PF14450">
    <property type="entry name" value="FtsA"/>
    <property type="match status" value="1"/>
</dbReference>
<dbReference type="PANTHER" id="PTHR32432:SF3">
    <property type="entry name" value="ETHANOLAMINE UTILIZATION PROTEIN EUTJ"/>
    <property type="match status" value="1"/>
</dbReference>
<dbReference type="RefSeq" id="WP_390199051.1">
    <property type="nucleotide sequence ID" value="NZ_JBHSDV010000003.1"/>
</dbReference>
<dbReference type="SUPFAM" id="SSF53067">
    <property type="entry name" value="Actin-like ATPase domain"/>
    <property type="match status" value="2"/>
</dbReference>
<dbReference type="PANTHER" id="PTHR32432">
    <property type="entry name" value="CELL DIVISION PROTEIN FTSA-RELATED"/>
    <property type="match status" value="1"/>
</dbReference>
<evidence type="ECO:0000256" key="1">
    <source>
        <dbReference type="PROSITE-ProRule" id="PRU00182"/>
    </source>
</evidence>
<name>A0ABV8VUL6_9BACI</name>
<keyword evidence="3" id="KW-0131">Cell cycle</keyword>
<proteinExistence type="predicted"/>
<dbReference type="SMART" id="SM00842">
    <property type="entry name" value="FtsA"/>
    <property type="match status" value="1"/>
</dbReference>
<organism evidence="3 4">
    <name type="scientific">Gracilibacillus marinus</name>
    <dbReference type="NCBI Taxonomy" id="630535"/>
    <lineage>
        <taxon>Bacteria</taxon>
        <taxon>Bacillati</taxon>
        <taxon>Bacillota</taxon>
        <taxon>Bacilli</taxon>
        <taxon>Bacillales</taxon>
        <taxon>Bacillaceae</taxon>
        <taxon>Gracilibacillus</taxon>
    </lineage>
</organism>
<evidence type="ECO:0000259" key="2">
    <source>
        <dbReference type="SMART" id="SM00842"/>
    </source>
</evidence>
<keyword evidence="3" id="KW-0132">Cell division</keyword>
<dbReference type="InterPro" id="IPR043129">
    <property type="entry name" value="ATPase_NBD"/>
</dbReference>
<evidence type="ECO:0000313" key="3">
    <source>
        <dbReference type="EMBL" id="MFC4388192.1"/>
    </source>
</evidence>
<dbReference type="CDD" id="cd24004">
    <property type="entry name" value="ASKHA_NBD_PilM-like"/>
    <property type="match status" value="1"/>
</dbReference>
<dbReference type="Gene3D" id="3.30.1490.300">
    <property type="match status" value="1"/>
</dbReference>
<evidence type="ECO:0000313" key="4">
    <source>
        <dbReference type="Proteomes" id="UP001595880"/>
    </source>
</evidence>
<comment type="caution">
    <text evidence="3">The sequence shown here is derived from an EMBL/GenBank/DDBJ whole genome shotgun (WGS) entry which is preliminary data.</text>
</comment>
<dbReference type="InterPro" id="IPR050696">
    <property type="entry name" value="FtsA/MreB"/>
</dbReference>
<keyword evidence="1" id="KW-0694">RNA-binding</keyword>
<dbReference type="EMBL" id="JBHSDV010000003">
    <property type="protein sequence ID" value="MFC4388192.1"/>
    <property type="molecule type" value="Genomic_DNA"/>
</dbReference>
<dbReference type="PROSITE" id="PS50889">
    <property type="entry name" value="S4"/>
    <property type="match status" value="1"/>
</dbReference>
<sequence length="704" mass="79606">MSDRMFALDIGTRSVVGLLIEKIDETYRLIDYYVVEHDERSMLDGQIHDIVAVSNVIQRVKYHLEQKHHITLDSVCVAAAGRALKTKRVKTTKNIEKQPLMNEEDILFLELEAVQKAQYDLANEEKDSSSHYYCVGYSVLNYVLDDEIIGSLIDQQGTYATVEIIATFLPKVVVESLLSALTRADLKLEALTLEPIAAIQVLIPPSMRRLNVALVDIGAGTSDIALTSEGTVTAYGMVPKAGDEITEAISDHYLLDFNQAEQFKKDITTNNVAMIEDILGFEQEVTYRELVDIVLPSVDELAQAIADQLITLNGKPPKAVMLVGGGSQTPELSKRLAHKLKLPENRVAIRGVDAIQLLEKNEQLPIGPEFITPIGIAIAAKQNPVHYISVTVNERMIRLFEMKQLTMADVLLAAGLNIQKLYGKPGIAYIIQYNGKQLTLPGSFGTAPEIFINGQKASVDTMIQNGDTIQINKGTDGLSPEMSIEDLVGECDPFAIFLNEERKEIHPTILVNNKKQTANYIIQDGDNVEFRHTKKWGDLEEIKNKHHPFVLWIDDQKLEMNQYTHQLLVNGKEINMNDYVRNGDKCTIQVLQQPILEDIKSYFPYQWEKSIDIVYNNKPLKLSNQLIEVTRNGEALKWSDELFQYDKLQLKKLRDEPFIFQDIFRFISLDLSNTKGKIVTLKNKEPVSFFEQLKPNDHIEIYFD</sequence>
<dbReference type="Proteomes" id="UP001595880">
    <property type="component" value="Unassembled WGS sequence"/>
</dbReference>
<reference evidence="4" key="1">
    <citation type="journal article" date="2019" name="Int. J. Syst. Evol. Microbiol.">
        <title>The Global Catalogue of Microorganisms (GCM) 10K type strain sequencing project: providing services to taxonomists for standard genome sequencing and annotation.</title>
        <authorList>
            <consortium name="The Broad Institute Genomics Platform"/>
            <consortium name="The Broad Institute Genome Sequencing Center for Infectious Disease"/>
            <person name="Wu L."/>
            <person name="Ma J."/>
        </authorList>
    </citation>
    <scope>NUCLEOTIDE SEQUENCE [LARGE SCALE GENOMIC DNA]</scope>
    <source>
        <strain evidence="4">KACC 14058</strain>
    </source>
</reference>
<keyword evidence="4" id="KW-1185">Reference proteome</keyword>
<accession>A0ABV8VUL6</accession>
<dbReference type="InterPro" id="IPR003494">
    <property type="entry name" value="SHS2_FtsA"/>
</dbReference>
<dbReference type="GO" id="GO:0051301">
    <property type="term" value="P:cell division"/>
    <property type="evidence" value="ECO:0007669"/>
    <property type="project" value="UniProtKB-KW"/>
</dbReference>
<feature type="domain" description="SHS2" evidence="2">
    <location>
        <begin position="5"/>
        <end position="202"/>
    </location>
</feature>